<dbReference type="KEGG" id="pzh:CX676_18920"/>
<feature type="DNA-binding region" description="H-T-H motif" evidence="4">
    <location>
        <begin position="29"/>
        <end position="48"/>
    </location>
</feature>
<dbReference type="Pfam" id="PF00440">
    <property type="entry name" value="TetR_N"/>
    <property type="match status" value="1"/>
</dbReference>
<dbReference type="SUPFAM" id="SSF46689">
    <property type="entry name" value="Homeodomain-like"/>
    <property type="match status" value="1"/>
</dbReference>
<evidence type="ECO:0000259" key="5">
    <source>
        <dbReference type="PROSITE" id="PS50977"/>
    </source>
</evidence>
<feature type="domain" description="HTH tetR-type" evidence="5">
    <location>
        <begin position="6"/>
        <end position="66"/>
    </location>
</feature>
<gene>
    <name evidence="6" type="ORF">CX676_18920</name>
</gene>
<dbReference type="AlphaFoldDB" id="A0A2H5F354"/>
<dbReference type="RefSeq" id="WP_101753953.1">
    <property type="nucleotide sequence ID" value="NZ_CP025430.1"/>
</dbReference>
<dbReference type="InterPro" id="IPR001647">
    <property type="entry name" value="HTH_TetR"/>
</dbReference>
<dbReference type="Gene3D" id="1.10.10.60">
    <property type="entry name" value="Homeodomain-like"/>
    <property type="match status" value="1"/>
</dbReference>
<evidence type="ECO:0000256" key="2">
    <source>
        <dbReference type="ARBA" id="ARBA00023125"/>
    </source>
</evidence>
<dbReference type="PANTHER" id="PTHR47506">
    <property type="entry name" value="TRANSCRIPTIONAL REGULATORY PROTEIN"/>
    <property type="match status" value="1"/>
</dbReference>
<accession>A0A2H5F354</accession>
<evidence type="ECO:0000256" key="3">
    <source>
        <dbReference type="ARBA" id="ARBA00023163"/>
    </source>
</evidence>
<keyword evidence="3" id="KW-0804">Transcription</keyword>
<dbReference type="InterPro" id="IPR009057">
    <property type="entry name" value="Homeodomain-like_sf"/>
</dbReference>
<keyword evidence="1" id="KW-0805">Transcription regulation</keyword>
<dbReference type="SUPFAM" id="SSF48498">
    <property type="entry name" value="Tetracyclin repressor-like, C-terminal domain"/>
    <property type="match status" value="1"/>
</dbReference>
<proteinExistence type="predicted"/>
<dbReference type="OrthoDB" id="9779746at2"/>
<dbReference type="PROSITE" id="PS50977">
    <property type="entry name" value="HTH_TETR_2"/>
    <property type="match status" value="1"/>
</dbReference>
<reference evidence="6" key="2">
    <citation type="submission" date="2017-12" db="EMBL/GenBank/DDBJ databases">
        <authorList>
            <person name="Hurst M.R.H."/>
        </authorList>
    </citation>
    <scope>NUCLEOTIDE SEQUENCE</scope>
    <source>
        <strain evidence="6">J6</strain>
    </source>
</reference>
<dbReference type="Gene3D" id="1.10.357.10">
    <property type="entry name" value="Tetracycline Repressor, domain 2"/>
    <property type="match status" value="1"/>
</dbReference>
<evidence type="ECO:0000256" key="4">
    <source>
        <dbReference type="PROSITE-ProRule" id="PRU00335"/>
    </source>
</evidence>
<reference evidence="6" key="1">
    <citation type="journal article" date="2013" name="Antonie Van Leeuwenhoek">
        <title>Paracoccus zhejiangensis sp. nov., isolated from activated sludge in wastewater-treatment system.</title>
        <authorList>
            <person name="Wu Z.G."/>
            <person name="Zhang D.F."/>
            <person name="Liu Y.L."/>
            <person name="Wang F."/>
            <person name="Jiang X."/>
            <person name="Li C."/>
            <person name="Li S.P."/>
            <person name="Hong Q."/>
            <person name="Li W.J."/>
        </authorList>
    </citation>
    <scope>NUCLEOTIDE SEQUENCE [LARGE SCALE GENOMIC DNA]</scope>
    <source>
        <strain evidence="6">J6</strain>
    </source>
</reference>
<dbReference type="Proteomes" id="UP000234530">
    <property type="component" value="Chromosome"/>
</dbReference>
<name>A0A2H5F354_9RHOB</name>
<keyword evidence="2 4" id="KW-0238">DNA-binding</keyword>
<dbReference type="Pfam" id="PF21993">
    <property type="entry name" value="TetR_C_13_2"/>
    <property type="match status" value="1"/>
</dbReference>
<protein>
    <submittedName>
        <fullName evidence="6">TetR/AcrR family transcriptional regulator</fullName>
    </submittedName>
</protein>
<dbReference type="PANTHER" id="PTHR47506:SF10">
    <property type="entry name" value="TRANSCRIPTIONAL REGULATORY PROTEIN"/>
    <property type="match status" value="1"/>
</dbReference>
<organism evidence="6 7">
    <name type="scientific">Paracoccus zhejiangensis</name>
    <dbReference type="NCBI Taxonomy" id="1077935"/>
    <lineage>
        <taxon>Bacteria</taxon>
        <taxon>Pseudomonadati</taxon>
        <taxon>Pseudomonadota</taxon>
        <taxon>Alphaproteobacteria</taxon>
        <taxon>Rhodobacterales</taxon>
        <taxon>Paracoccaceae</taxon>
        <taxon>Paracoccus</taxon>
    </lineage>
</organism>
<dbReference type="InterPro" id="IPR054156">
    <property type="entry name" value="YxaF_TetR_C"/>
</dbReference>
<dbReference type="GO" id="GO:0003677">
    <property type="term" value="F:DNA binding"/>
    <property type="evidence" value="ECO:0007669"/>
    <property type="project" value="UniProtKB-UniRule"/>
</dbReference>
<evidence type="ECO:0000256" key="1">
    <source>
        <dbReference type="ARBA" id="ARBA00023015"/>
    </source>
</evidence>
<evidence type="ECO:0000313" key="7">
    <source>
        <dbReference type="Proteomes" id="UP000234530"/>
    </source>
</evidence>
<sequence length="194" mass="21348">MARHREFDEEKALKGAMNVFWQRGYAGAGMQELCTAMGLNPGSLYAAFGSKRELFFLVMRRYLETVTQEGIARIQAADSGSAGIRAYFAYLVDGIVDGRRQWGCLGTNAFLELGDRDEEVNAIMTAHYKRLETAFLTAIQRDAPDADAHRASERATYLVCVAQGLNVLARTRPTRAMLSSIAEQATGDLADRAA</sequence>
<evidence type="ECO:0000313" key="6">
    <source>
        <dbReference type="EMBL" id="AUH65974.1"/>
    </source>
</evidence>
<keyword evidence="7" id="KW-1185">Reference proteome</keyword>
<dbReference type="EMBL" id="CP025430">
    <property type="protein sequence ID" value="AUH65974.1"/>
    <property type="molecule type" value="Genomic_DNA"/>
</dbReference>
<dbReference type="InterPro" id="IPR036271">
    <property type="entry name" value="Tet_transcr_reg_TetR-rel_C_sf"/>
</dbReference>